<dbReference type="Gene3D" id="1.25.40.10">
    <property type="entry name" value="Tetratricopeptide repeat domain"/>
    <property type="match status" value="1"/>
</dbReference>
<dbReference type="SUPFAM" id="SSF49464">
    <property type="entry name" value="Carboxypeptidase regulatory domain-like"/>
    <property type="match status" value="1"/>
</dbReference>
<dbReference type="RefSeq" id="WP_379933689.1">
    <property type="nucleotide sequence ID" value="NZ_JBHTHY010000005.1"/>
</dbReference>
<dbReference type="InterPro" id="IPR019734">
    <property type="entry name" value="TPR_rpt"/>
</dbReference>
<dbReference type="Gene3D" id="2.170.130.10">
    <property type="entry name" value="TonB-dependent receptor, plug domain"/>
    <property type="match status" value="1"/>
</dbReference>
<keyword evidence="1" id="KW-0802">TPR repeat</keyword>
<gene>
    <name evidence="3" type="ORF">ACFQZJ_07990</name>
</gene>
<feature type="repeat" description="TPR" evidence="1">
    <location>
        <begin position="346"/>
        <end position="379"/>
    </location>
</feature>
<dbReference type="InterPro" id="IPR008969">
    <property type="entry name" value="CarboxyPept-like_regulatory"/>
</dbReference>
<evidence type="ECO:0000256" key="2">
    <source>
        <dbReference type="SAM" id="SignalP"/>
    </source>
</evidence>
<feature type="chain" id="PRO_5046990591" evidence="2">
    <location>
        <begin position="21"/>
        <end position="581"/>
    </location>
</feature>
<organism evidence="3 4">
    <name type="scientific">Maribacter chungangensis</name>
    <dbReference type="NCBI Taxonomy" id="1069117"/>
    <lineage>
        <taxon>Bacteria</taxon>
        <taxon>Pseudomonadati</taxon>
        <taxon>Bacteroidota</taxon>
        <taxon>Flavobacteriia</taxon>
        <taxon>Flavobacteriales</taxon>
        <taxon>Flavobacteriaceae</taxon>
        <taxon>Maribacter</taxon>
    </lineage>
</organism>
<sequence>MVKKLATLVLCLSVFNLVQAQVERTISGKVSDGNAPMENVTVTILNTNTTTATDKDGFYRLPIATGDELQFSYMGMKTMTIQIEDVTRILNPIMVPDVNELDEVVVTKSRRKSQKDLEYEYEEDPNIVRTAFGYVHAQSSAGRIQILNEDDIIPATPCVLDLLRTRFPALGVTGDCLGGGGVTTRGMSTLFGNNLAVWDVDGMILTQTPIWLDVNNIKRIAVIFSLAESVKYGGLGSGGIVVINTVAGNSFRNKLVDRARLRNNYYKDDSLQEQTVRSNWPSYKKELYASVSVEAAQEKFKDLVATYANTPYFLLDAQAYFTEEWDRADLGEEIIASYFGLYEDNPVLLKALAYQYQDQGQYERANDVYKEIFLLRPNYAQSYLDMARSYRETGSPEKAASLHARYGYLVDQGFMEQDTIGIGKIMDREFNNLLALEKDAVVEKRKQNKLFVAKNDFDGTRVVFEWNDGEAEFELQFVNPGKQFHTWKHSLADNAESIAREKAFGYNVVEELIDGSLPGTWQVNVKYLGNKSLTPTYLKATVYYNYGKISQRKEVKVFKLSLKNVNQELFKLVSSPAIVSK</sequence>
<dbReference type="Gene3D" id="2.60.40.1120">
    <property type="entry name" value="Carboxypeptidase-like, regulatory domain"/>
    <property type="match status" value="1"/>
</dbReference>
<dbReference type="Proteomes" id="UP001597012">
    <property type="component" value="Unassembled WGS sequence"/>
</dbReference>
<dbReference type="EMBL" id="JBHTHY010000005">
    <property type="protein sequence ID" value="MFD0797397.1"/>
    <property type="molecule type" value="Genomic_DNA"/>
</dbReference>
<dbReference type="SUPFAM" id="SSF48452">
    <property type="entry name" value="TPR-like"/>
    <property type="match status" value="1"/>
</dbReference>
<evidence type="ECO:0000313" key="3">
    <source>
        <dbReference type="EMBL" id="MFD0797397.1"/>
    </source>
</evidence>
<reference evidence="4" key="1">
    <citation type="journal article" date="2019" name="Int. J. Syst. Evol. Microbiol.">
        <title>The Global Catalogue of Microorganisms (GCM) 10K type strain sequencing project: providing services to taxonomists for standard genome sequencing and annotation.</title>
        <authorList>
            <consortium name="The Broad Institute Genomics Platform"/>
            <consortium name="The Broad Institute Genome Sequencing Center for Infectious Disease"/>
            <person name="Wu L."/>
            <person name="Ma J."/>
        </authorList>
    </citation>
    <scope>NUCLEOTIDE SEQUENCE [LARGE SCALE GENOMIC DNA]</scope>
    <source>
        <strain evidence="4">CCUG 61948</strain>
    </source>
</reference>
<dbReference type="PROSITE" id="PS50005">
    <property type="entry name" value="TPR"/>
    <property type="match status" value="1"/>
</dbReference>
<keyword evidence="4" id="KW-1185">Reference proteome</keyword>
<proteinExistence type="predicted"/>
<comment type="caution">
    <text evidence="3">The sequence shown here is derived from an EMBL/GenBank/DDBJ whole genome shotgun (WGS) entry which is preliminary data.</text>
</comment>
<feature type="signal peptide" evidence="2">
    <location>
        <begin position="1"/>
        <end position="20"/>
    </location>
</feature>
<dbReference type="InterPro" id="IPR011990">
    <property type="entry name" value="TPR-like_helical_dom_sf"/>
</dbReference>
<dbReference type="SUPFAM" id="SSF56935">
    <property type="entry name" value="Porins"/>
    <property type="match status" value="1"/>
</dbReference>
<accession>A0ABW3B2X8</accession>
<name>A0ABW3B2X8_9FLAO</name>
<keyword evidence="2" id="KW-0732">Signal</keyword>
<evidence type="ECO:0000313" key="4">
    <source>
        <dbReference type="Proteomes" id="UP001597012"/>
    </source>
</evidence>
<protein>
    <submittedName>
        <fullName evidence="3">Carboxypeptidase-like regulatory domain-containing protein</fullName>
    </submittedName>
</protein>
<dbReference type="Pfam" id="PF13715">
    <property type="entry name" value="CarbopepD_reg_2"/>
    <property type="match status" value="1"/>
</dbReference>
<evidence type="ECO:0000256" key="1">
    <source>
        <dbReference type="PROSITE-ProRule" id="PRU00339"/>
    </source>
</evidence>
<dbReference type="InterPro" id="IPR037066">
    <property type="entry name" value="Plug_dom_sf"/>
</dbReference>